<dbReference type="Proteomes" id="UP001148184">
    <property type="component" value="Unassembled WGS sequence"/>
</dbReference>
<reference evidence="1 2" key="1">
    <citation type="submission" date="2022-05" db="EMBL/GenBank/DDBJ databases">
        <title>Novel Pseudomonas spp. Isolated from a Rainbow Trout Aquaculture Facility.</title>
        <authorList>
            <person name="Testerman T."/>
            <person name="Graf J."/>
        </authorList>
    </citation>
    <scope>NUCLEOTIDE SEQUENCE [LARGE SCALE GENOMIC DNA]</scope>
    <source>
        <strain evidence="1 2">ID1025</strain>
    </source>
</reference>
<organism evidence="1 2">
    <name type="scientific">Pseudomonas rubra</name>
    <dbReference type="NCBI Taxonomy" id="2942627"/>
    <lineage>
        <taxon>Bacteria</taxon>
        <taxon>Pseudomonadati</taxon>
        <taxon>Pseudomonadota</taxon>
        <taxon>Gammaproteobacteria</taxon>
        <taxon>Pseudomonadales</taxon>
        <taxon>Pseudomonadaceae</taxon>
        <taxon>Pseudomonas</taxon>
    </lineage>
</organism>
<dbReference type="RefSeq" id="WP_273893111.1">
    <property type="nucleotide sequence ID" value="NZ_JAMDGP010000029.1"/>
</dbReference>
<gene>
    <name evidence="1" type="ORF">M5G17_11880</name>
</gene>
<keyword evidence="2" id="KW-1185">Reference proteome</keyword>
<protein>
    <submittedName>
        <fullName evidence="1">DUF3077 domain-containing protein</fullName>
    </submittedName>
</protein>
<dbReference type="InterPro" id="IPR021427">
    <property type="entry name" value="DUF3077"/>
</dbReference>
<dbReference type="Pfam" id="PF11275">
    <property type="entry name" value="DUF3077"/>
    <property type="match status" value="1"/>
</dbReference>
<comment type="caution">
    <text evidence="1">The sequence shown here is derived from an EMBL/GenBank/DDBJ whole genome shotgun (WGS) entry which is preliminary data.</text>
</comment>
<evidence type="ECO:0000313" key="1">
    <source>
        <dbReference type="EMBL" id="MDD1014373.1"/>
    </source>
</evidence>
<evidence type="ECO:0000313" key="2">
    <source>
        <dbReference type="Proteomes" id="UP001148184"/>
    </source>
</evidence>
<accession>A0ABT5P8J2</accession>
<sequence>MKKIVPDPPEFHLLETTETPFGLCDVGHPPLFAVRGGVNVEDALVHAALYLKCASLTAPLAVEYSREPGRGFIQSSLHSIEMAKGLIDSLLDGLESRGTGSATQLTPQ</sequence>
<proteinExistence type="predicted"/>
<dbReference type="EMBL" id="JAMDGZ010000022">
    <property type="protein sequence ID" value="MDD1014373.1"/>
    <property type="molecule type" value="Genomic_DNA"/>
</dbReference>
<name>A0ABT5P8J2_9PSED</name>